<dbReference type="EMBL" id="LAZR01022283">
    <property type="protein sequence ID" value="KKL82421.1"/>
    <property type="molecule type" value="Genomic_DNA"/>
</dbReference>
<accession>A0A0F9FVV2</accession>
<protein>
    <submittedName>
        <fullName evidence="1">Uncharacterized protein</fullName>
    </submittedName>
</protein>
<proteinExistence type="predicted"/>
<evidence type="ECO:0000313" key="1">
    <source>
        <dbReference type="EMBL" id="KKL82421.1"/>
    </source>
</evidence>
<sequence length="331" mass="34120">VKLNNTGTALAHDEDGFYTLTLDVTDLNAVGPGIVETNSASALHVWTDIQVMTVPGYKFLYGSTGASHVDQVFKDLSSILNETSALIQDSTLIKVSLSSILGETTILIADTSALKVDSTAIKVALTNLAADTTVMKVSLSSILNVTTIIVADTSALKVDSTAIKTALSSISTRVEELQVDTTSLKVSMSSALNQSSALIDDSTVIKAQLTSISTGITRILEDTTILKVDSTLMKVSLSSLLNESTAIITAITGIPATVLGVVNSQVIDSTITRLEAERIGLAALAGETSGAGTSAVKFFAAGTSAPAVARITGVQTTLGERTGVVLNGSPT</sequence>
<reference evidence="1" key="1">
    <citation type="journal article" date="2015" name="Nature">
        <title>Complex archaea that bridge the gap between prokaryotes and eukaryotes.</title>
        <authorList>
            <person name="Spang A."/>
            <person name="Saw J.H."/>
            <person name="Jorgensen S.L."/>
            <person name="Zaremba-Niedzwiedzka K."/>
            <person name="Martijn J."/>
            <person name="Lind A.E."/>
            <person name="van Eijk R."/>
            <person name="Schleper C."/>
            <person name="Guy L."/>
            <person name="Ettema T.J."/>
        </authorList>
    </citation>
    <scope>NUCLEOTIDE SEQUENCE</scope>
</reference>
<organism evidence="1">
    <name type="scientific">marine sediment metagenome</name>
    <dbReference type="NCBI Taxonomy" id="412755"/>
    <lineage>
        <taxon>unclassified sequences</taxon>
        <taxon>metagenomes</taxon>
        <taxon>ecological metagenomes</taxon>
    </lineage>
</organism>
<gene>
    <name evidence="1" type="ORF">LCGC14_1984960</name>
</gene>
<comment type="caution">
    <text evidence="1">The sequence shown here is derived from an EMBL/GenBank/DDBJ whole genome shotgun (WGS) entry which is preliminary data.</text>
</comment>
<name>A0A0F9FVV2_9ZZZZ</name>
<dbReference type="AlphaFoldDB" id="A0A0F9FVV2"/>
<feature type="non-terminal residue" evidence="1">
    <location>
        <position position="1"/>
    </location>
</feature>